<comment type="caution">
    <text evidence="5">The sequence shown here is derived from an EMBL/GenBank/DDBJ whole genome shotgun (WGS) entry which is preliminary data.</text>
</comment>
<evidence type="ECO:0000256" key="2">
    <source>
        <dbReference type="ARBA" id="ARBA00023315"/>
    </source>
</evidence>
<evidence type="ECO:0000313" key="5">
    <source>
        <dbReference type="EMBL" id="MFC5366905.1"/>
    </source>
</evidence>
<organism evidence="5 6">
    <name type="scientific">Salinirubrum litoreum</name>
    <dbReference type="NCBI Taxonomy" id="1126234"/>
    <lineage>
        <taxon>Archaea</taxon>
        <taxon>Methanobacteriati</taxon>
        <taxon>Methanobacteriota</taxon>
        <taxon>Stenosarchaea group</taxon>
        <taxon>Halobacteria</taxon>
        <taxon>Halobacteriales</taxon>
        <taxon>Haloferacaceae</taxon>
        <taxon>Salinirubrum</taxon>
    </lineage>
</organism>
<feature type="domain" description="N-acetyltransferase" evidence="4">
    <location>
        <begin position="12"/>
        <end position="162"/>
    </location>
</feature>
<evidence type="ECO:0000313" key="6">
    <source>
        <dbReference type="Proteomes" id="UP001596201"/>
    </source>
</evidence>
<protein>
    <submittedName>
        <fullName evidence="5">GNAT family N-acetyltransferase</fullName>
        <ecNumber evidence="5">2.3.-.-</ecNumber>
    </submittedName>
</protein>
<proteinExistence type="inferred from homology"/>
<gene>
    <name evidence="5" type="ORF">ACFPJ5_08120</name>
</gene>
<dbReference type="EC" id="2.3.-.-" evidence="5"/>
<dbReference type="RefSeq" id="WP_227227762.1">
    <property type="nucleotide sequence ID" value="NZ_JAJCVJ010000001.1"/>
</dbReference>
<dbReference type="Proteomes" id="UP001596201">
    <property type="component" value="Unassembled WGS sequence"/>
</dbReference>
<dbReference type="EMBL" id="JBHSKX010000001">
    <property type="protein sequence ID" value="MFC5366905.1"/>
    <property type="molecule type" value="Genomic_DNA"/>
</dbReference>
<keyword evidence="1 5" id="KW-0808">Transferase</keyword>
<keyword evidence="6" id="KW-1185">Reference proteome</keyword>
<dbReference type="InterPro" id="IPR051531">
    <property type="entry name" value="N-acetyltransferase"/>
</dbReference>
<accession>A0ABD5RA69</accession>
<evidence type="ECO:0000259" key="4">
    <source>
        <dbReference type="PROSITE" id="PS51186"/>
    </source>
</evidence>
<dbReference type="PANTHER" id="PTHR43792:SF8">
    <property type="entry name" value="[RIBOSOMAL PROTEIN US5]-ALANINE N-ACETYLTRANSFERASE"/>
    <property type="match status" value="1"/>
</dbReference>
<comment type="similarity">
    <text evidence="3">Belongs to the acetyltransferase family. RimJ subfamily.</text>
</comment>
<dbReference type="InterPro" id="IPR016181">
    <property type="entry name" value="Acyl_CoA_acyltransferase"/>
</dbReference>
<dbReference type="GO" id="GO:0016746">
    <property type="term" value="F:acyltransferase activity"/>
    <property type="evidence" value="ECO:0007669"/>
    <property type="project" value="UniProtKB-KW"/>
</dbReference>
<keyword evidence="2 5" id="KW-0012">Acyltransferase</keyword>
<dbReference type="SUPFAM" id="SSF55729">
    <property type="entry name" value="Acyl-CoA N-acyltransferases (Nat)"/>
    <property type="match status" value="1"/>
</dbReference>
<reference evidence="5 6" key="1">
    <citation type="journal article" date="2019" name="Int. J. Syst. Evol. Microbiol.">
        <title>The Global Catalogue of Microorganisms (GCM) 10K type strain sequencing project: providing services to taxonomists for standard genome sequencing and annotation.</title>
        <authorList>
            <consortium name="The Broad Institute Genomics Platform"/>
            <consortium name="The Broad Institute Genome Sequencing Center for Infectious Disease"/>
            <person name="Wu L."/>
            <person name="Ma J."/>
        </authorList>
    </citation>
    <scope>NUCLEOTIDE SEQUENCE [LARGE SCALE GENOMIC DNA]</scope>
    <source>
        <strain evidence="5 6">CGMCC 1.12237</strain>
    </source>
</reference>
<dbReference type="PANTHER" id="PTHR43792">
    <property type="entry name" value="GNAT FAMILY, PUTATIVE (AFU_ORTHOLOGUE AFUA_3G00765)-RELATED-RELATED"/>
    <property type="match status" value="1"/>
</dbReference>
<name>A0ABD5RA69_9EURY</name>
<dbReference type="AlphaFoldDB" id="A0ABD5RA69"/>
<dbReference type="PROSITE" id="PS51186">
    <property type="entry name" value="GNAT"/>
    <property type="match status" value="1"/>
</dbReference>
<sequence length="176" mass="19758">MPGPPFLHGETVTLNPVDEEDLPFVQRVVNDPEVWQSLGSATPKTMKQEEEWYEQVSQEETDVHLLICVDGDPVGTVGMHVNETWGTGELGYMVAPEAWGEGYCTDAVRTISRYAFDERRLDKVVAEAYATNPGSRRVLEKVGFQREGVHRQEAFVGGERVDLCHFGLLADEFDQD</sequence>
<evidence type="ECO:0000256" key="3">
    <source>
        <dbReference type="ARBA" id="ARBA00038502"/>
    </source>
</evidence>
<dbReference type="InterPro" id="IPR000182">
    <property type="entry name" value="GNAT_dom"/>
</dbReference>
<dbReference type="Gene3D" id="3.40.630.30">
    <property type="match status" value="1"/>
</dbReference>
<evidence type="ECO:0000256" key="1">
    <source>
        <dbReference type="ARBA" id="ARBA00022679"/>
    </source>
</evidence>
<dbReference type="Pfam" id="PF13302">
    <property type="entry name" value="Acetyltransf_3"/>
    <property type="match status" value="1"/>
</dbReference>